<sequence>MARKRKSKEIEVEPMGRKRKHKQIEAEPKKPKILVTYSPSLNVSFLLSKKDELLGLPKGWESVGSGDGFLAARENILKLKKSDGDYKEKEEEEDEVDKEEVEKVSEEVKQEKKRKLAILERAKKEMMDEYYKLDYEDTIGDLRTRFKYAKIKPNRYGLSTATILMVDEKELNQYVPLKKLAPFKETEWKVSSSKRNEIKKRVKEIYRQDKMGFKKNRKRLRKEEDAKHSNSTIGAAKHEQEQVGDSNGDKSKLSRNARRRRHQTEQKLPISRLMAYGVMPSESKKKAKH</sequence>
<dbReference type="PANTHER" id="PTHR14490">
    <property type="entry name" value="ZINC FINGER, ZZ TYPE"/>
    <property type="match status" value="1"/>
</dbReference>
<accession>A0AAW1X7G1</accession>
<dbReference type="InterPro" id="IPR018034">
    <property type="entry name" value="Kri1"/>
</dbReference>
<feature type="compositionally biased region" description="Basic residues" evidence="3">
    <location>
        <begin position="253"/>
        <end position="262"/>
    </location>
</feature>
<dbReference type="GO" id="GO:0005730">
    <property type="term" value="C:nucleolus"/>
    <property type="evidence" value="ECO:0007669"/>
    <property type="project" value="TreeGrafter"/>
</dbReference>
<evidence type="ECO:0000256" key="1">
    <source>
        <dbReference type="ARBA" id="ARBA00007473"/>
    </source>
</evidence>
<comment type="similarity">
    <text evidence="1">Belongs to the KRI1 family.</text>
</comment>
<dbReference type="PANTHER" id="PTHR14490:SF5">
    <property type="entry name" value="PROTEIN KRI1 HOMOLOG"/>
    <property type="match status" value="1"/>
</dbReference>
<feature type="region of interest" description="Disordered" evidence="3">
    <location>
        <begin position="208"/>
        <end position="289"/>
    </location>
</feature>
<organism evidence="5 6">
    <name type="scientific">Rubus argutus</name>
    <name type="common">Southern blackberry</name>
    <dbReference type="NCBI Taxonomy" id="59490"/>
    <lineage>
        <taxon>Eukaryota</taxon>
        <taxon>Viridiplantae</taxon>
        <taxon>Streptophyta</taxon>
        <taxon>Embryophyta</taxon>
        <taxon>Tracheophyta</taxon>
        <taxon>Spermatophyta</taxon>
        <taxon>Magnoliopsida</taxon>
        <taxon>eudicotyledons</taxon>
        <taxon>Gunneridae</taxon>
        <taxon>Pentapetalae</taxon>
        <taxon>rosids</taxon>
        <taxon>fabids</taxon>
        <taxon>Rosales</taxon>
        <taxon>Rosaceae</taxon>
        <taxon>Rosoideae</taxon>
        <taxon>Rosoideae incertae sedis</taxon>
        <taxon>Rubus</taxon>
    </lineage>
</organism>
<dbReference type="InterPro" id="IPR024626">
    <property type="entry name" value="Kri1-like_C"/>
</dbReference>
<dbReference type="Proteomes" id="UP001457282">
    <property type="component" value="Unassembled WGS sequence"/>
</dbReference>
<proteinExistence type="inferred from homology"/>
<name>A0AAW1X7G1_RUBAR</name>
<evidence type="ECO:0000256" key="2">
    <source>
        <dbReference type="SAM" id="Coils"/>
    </source>
</evidence>
<evidence type="ECO:0000259" key="4">
    <source>
        <dbReference type="Pfam" id="PF12936"/>
    </source>
</evidence>
<evidence type="ECO:0000313" key="6">
    <source>
        <dbReference type="Proteomes" id="UP001457282"/>
    </source>
</evidence>
<evidence type="ECO:0000256" key="3">
    <source>
        <dbReference type="SAM" id="MobiDB-lite"/>
    </source>
</evidence>
<reference evidence="5 6" key="1">
    <citation type="journal article" date="2023" name="G3 (Bethesda)">
        <title>A chromosome-length genome assembly and annotation of blackberry (Rubus argutus, cv. 'Hillquist').</title>
        <authorList>
            <person name="Bruna T."/>
            <person name="Aryal R."/>
            <person name="Dudchenko O."/>
            <person name="Sargent D.J."/>
            <person name="Mead D."/>
            <person name="Buti M."/>
            <person name="Cavallini A."/>
            <person name="Hytonen T."/>
            <person name="Andres J."/>
            <person name="Pham M."/>
            <person name="Weisz D."/>
            <person name="Mascagni F."/>
            <person name="Usai G."/>
            <person name="Natali L."/>
            <person name="Bassil N."/>
            <person name="Fernandez G.E."/>
            <person name="Lomsadze A."/>
            <person name="Armour M."/>
            <person name="Olukolu B."/>
            <person name="Poorten T."/>
            <person name="Britton C."/>
            <person name="Davik J."/>
            <person name="Ashrafi H."/>
            <person name="Aiden E.L."/>
            <person name="Borodovsky M."/>
            <person name="Worthington M."/>
        </authorList>
    </citation>
    <scope>NUCLEOTIDE SEQUENCE [LARGE SCALE GENOMIC DNA]</scope>
    <source>
        <strain evidence="5">PI 553951</strain>
    </source>
</reference>
<feature type="compositionally biased region" description="Basic and acidic residues" evidence="3">
    <location>
        <begin position="236"/>
        <end position="252"/>
    </location>
</feature>
<dbReference type="GO" id="GO:0000447">
    <property type="term" value="P:endonucleolytic cleavage in ITS1 to separate SSU-rRNA from 5.8S rRNA and LSU-rRNA from tricistronic rRNA transcript (SSU-rRNA, 5.8S rRNA, LSU-rRNA)"/>
    <property type="evidence" value="ECO:0007669"/>
    <property type="project" value="TreeGrafter"/>
</dbReference>
<gene>
    <name evidence="5" type="ORF">M0R45_019490</name>
</gene>
<dbReference type="Pfam" id="PF12936">
    <property type="entry name" value="Kri1_C"/>
    <property type="match status" value="1"/>
</dbReference>
<keyword evidence="6" id="KW-1185">Reference proteome</keyword>
<protein>
    <recommendedName>
        <fullName evidence="4">Kri1-like C-terminal domain-containing protein</fullName>
    </recommendedName>
</protein>
<feature type="region of interest" description="Disordered" evidence="3">
    <location>
        <begin position="1"/>
        <end position="27"/>
    </location>
</feature>
<feature type="domain" description="Kri1-like C-terminal" evidence="4">
    <location>
        <begin position="123"/>
        <end position="207"/>
    </location>
</feature>
<dbReference type="GO" id="GO:0030686">
    <property type="term" value="C:90S preribosome"/>
    <property type="evidence" value="ECO:0007669"/>
    <property type="project" value="TreeGrafter"/>
</dbReference>
<dbReference type="EMBL" id="JBEDUW010000004">
    <property type="protein sequence ID" value="KAK9932244.1"/>
    <property type="molecule type" value="Genomic_DNA"/>
</dbReference>
<comment type="caution">
    <text evidence="5">The sequence shown here is derived from an EMBL/GenBank/DDBJ whole genome shotgun (WGS) entry which is preliminary data.</text>
</comment>
<evidence type="ECO:0000313" key="5">
    <source>
        <dbReference type="EMBL" id="KAK9932244.1"/>
    </source>
</evidence>
<feature type="coiled-coil region" evidence="2">
    <location>
        <begin position="79"/>
        <end position="129"/>
    </location>
</feature>
<keyword evidence="2" id="KW-0175">Coiled coil</keyword>
<dbReference type="AlphaFoldDB" id="A0AAW1X7G1"/>